<dbReference type="Proteomes" id="UP001516588">
    <property type="component" value="Unassembled WGS sequence"/>
</dbReference>
<dbReference type="InterPro" id="IPR023267">
    <property type="entry name" value="RCMT"/>
</dbReference>
<evidence type="ECO:0000256" key="7">
    <source>
        <dbReference type="ARBA" id="ARBA00022679"/>
    </source>
</evidence>
<dbReference type="EMBL" id="JADCKA010000001">
    <property type="protein sequence ID" value="MBE5034917.1"/>
    <property type="molecule type" value="Genomic_DNA"/>
</dbReference>
<evidence type="ECO:0000313" key="16">
    <source>
        <dbReference type="Proteomes" id="UP001516588"/>
    </source>
</evidence>
<evidence type="ECO:0000256" key="9">
    <source>
        <dbReference type="ARBA" id="ARBA00022884"/>
    </source>
</evidence>
<evidence type="ECO:0000256" key="6">
    <source>
        <dbReference type="ARBA" id="ARBA00022603"/>
    </source>
</evidence>
<comment type="subcellular location">
    <subcellularLocation>
        <location evidence="2">Cytoplasm</location>
    </subcellularLocation>
</comment>
<dbReference type="NCBIfam" id="TIGR00563">
    <property type="entry name" value="rsmB"/>
    <property type="match status" value="1"/>
</dbReference>
<dbReference type="Pfam" id="PF01189">
    <property type="entry name" value="Methyltr_RsmB-F"/>
    <property type="match status" value="1"/>
</dbReference>
<keyword evidence="6 13" id="KW-0489">Methyltransferase</keyword>
<dbReference type="PRINTS" id="PR02008">
    <property type="entry name" value="RCMTFAMILY"/>
</dbReference>
<dbReference type="GO" id="GO:0032259">
    <property type="term" value="P:methylation"/>
    <property type="evidence" value="ECO:0007669"/>
    <property type="project" value="UniProtKB-KW"/>
</dbReference>
<keyword evidence="8 13" id="KW-0949">S-adenosyl-L-methionine</keyword>
<dbReference type="NCBIfam" id="NF011494">
    <property type="entry name" value="PRK14902.1"/>
    <property type="match status" value="1"/>
</dbReference>
<evidence type="ECO:0000256" key="8">
    <source>
        <dbReference type="ARBA" id="ARBA00022691"/>
    </source>
</evidence>
<feature type="binding site" evidence="13">
    <location>
        <position position="281"/>
    </location>
    <ligand>
        <name>S-adenosyl-L-methionine</name>
        <dbReference type="ChEBI" id="CHEBI:59789"/>
    </ligand>
</feature>
<accession>A0ABR9QVY9</accession>
<dbReference type="PROSITE" id="PS51686">
    <property type="entry name" value="SAM_MT_RSMB_NOP"/>
    <property type="match status" value="1"/>
</dbReference>
<feature type="domain" description="SAM-dependent MTase RsmB/NOP-type" evidence="14">
    <location>
        <begin position="168"/>
        <end position="430"/>
    </location>
</feature>
<dbReference type="InterPro" id="IPR001678">
    <property type="entry name" value="MeTrfase_RsmB-F_NOP2_dom"/>
</dbReference>
<dbReference type="InterPro" id="IPR049560">
    <property type="entry name" value="MeTrfase_RsmB-F_NOP2_cat"/>
</dbReference>
<evidence type="ECO:0000256" key="11">
    <source>
        <dbReference type="ARBA" id="ARBA00031088"/>
    </source>
</evidence>
<organism evidence="15 16">
    <name type="scientific">Gallibacter intestinalis</name>
    <dbReference type="NCBI Taxonomy" id="2779356"/>
    <lineage>
        <taxon>Bacteria</taxon>
        <taxon>Bacillati</taxon>
        <taxon>Bacillota</taxon>
        <taxon>Clostridia</taxon>
        <taxon>Eubacteriales</taxon>
        <taxon>Eubacteriaceae</taxon>
        <taxon>Gallibacter</taxon>
    </lineage>
</organism>
<evidence type="ECO:0000256" key="5">
    <source>
        <dbReference type="ARBA" id="ARBA00022552"/>
    </source>
</evidence>
<feature type="binding site" evidence="13">
    <location>
        <begin position="257"/>
        <end position="263"/>
    </location>
    <ligand>
        <name>S-adenosyl-L-methionine</name>
        <dbReference type="ChEBI" id="CHEBI:59789"/>
    </ligand>
</feature>
<keyword evidence="4" id="KW-0963">Cytoplasm</keyword>
<evidence type="ECO:0000256" key="3">
    <source>
        <dbReference type="ARBA" id="ARBA00012140"/>
    </source>
</evidence>
<reference evidence="15 16" key="1">
    <citation type="submission" date="2020-10" db="EMBL/GenBank/DDBJ databases">
        <title>ChiBAC.</title>
        <authorList>
            <person name="Zenner C."/>
            <person name="Hitch T.C.A."/>
            <person name="Clavel T."/>
        </authorList>
    </citation>
    <scope>NUCLEOTIDE SEQUENCE [LARGE SCALE GENOMIC DNA]</scope>
    <source>
        <strain evidence="15 16">DSM 108706</strain>
    </source>
</reference>
<dbReference type="Gene3D" id="3.40.50.150">
    <property type="entry name" value="Vaccinia Virus protein VP39"/>
    <property type="match status" value="1"/>
</dbReference>
<keyword evidence="9 13" id="KW-0694">RNA-binding</keyword>
<protein>
    <recommendedName>
        <fullName evidence="3">16S rRNA (cytosine(967)-C(5))-methyltransferase</fullName>
        <ecNumber evidence="3">2.1.1.176</ecNumber>
    </recommendedName>
    <alternativeName>
        <fullName evidence="10">16S rRNA m5C967 methyltransferase</fullName>
    </alternativeName>
    <alternativeName>
        <fullName evidence="11">rRNA (cytosine-C(5)-)-methyltransferase RsmB</fullName>
    </alternativeName>
</protein>
<evidence type="ECO:0000256" key="2">
    <source>
        <dbReference type="ARBA" id="ARBA00004496"/>
    </source>
</evidence>
<evidence type="ECO:0000256" key="4">
    <source>
        <dbReference type="ARBA" id="ARBA00022490"/>
    </source>
</evidence>
<name>A0ABR9QVY9_9FIRM</name>
<evidence type="ECO:0000259" key="14">
    <source>
        <dbReference type="PROSITE" id="PS51686"/>
    </source>
</evidence>
<dbReference type="CDD" id="cd02440">
    <property type="entry name" value="AdoMet_MTases"/>
    <property type="match status" value="1"/>
</dbReference>
<dbReference type="Gene3D" id="1.10.940.10">
    <property type="entry name" value="NusB-like"/>
    <property type="match status" value="1"/>
</dbReference>
<feature type="binding site" evidence="13">
    <location>
        <position position="326"/>
    </location>
    <ligand>
        <name>S-adenosyl-L-methionine</name>
        <dbReference type="ChEBI" id="CHEBI:59789"/>
    </ligand>
</feature>
<evidence type="ECO:0000256" key="10">
    <source>
        <dbReference type="ARBA" id="ARBA00030399"/>
    </source>
</evidence>
<evidence type="ECO:0000256" key="12">
    <source>
        <dbReference type="ARBA" id="ARBA00047283"/>
    </source>
</evidence>
<comment type="caution">
    <text evidence="15">The sequence shown here is derived from an EMBL/GenBank/DDBJ whole genome shotgun (WGS) entry which is preliminary data.</text>
</comment>
<dbReference type="InterPro" id="IPR035926">
    <property type="entry name" value="NusB-like_sf"/>
</dbReference>
<dbReference type="EC" id="2.1.1.176" evidence="3"/>
<comment type="similarity">
    <text evidence="13">Belongs to the class I-like SAM-binding methyltransferase superfamily. RsmB/NOP family.</text>
</comment>
<comment type="catalytic activity">
    <reaction evidence="12">
        <text>cytidine(967) in 16S rRNA + S-adenosyl-L-methionine = 5-methylcytidine(967) in 16S rRNA + S-adenosyl-L-homocysteine + H(+)</text>
        <dbReference type="Rhea" id="RHEA:42748"/>
        <dbReference type="Rhea" id="RHEA-COMP:10219"/>
        <dbReference type="Rhea" id="RHEA-COMP:10220"/>
        <dbReference type="ChEBI" id="CHEBI:15378"/>
        <dbReference type="ChEBI" id="CHEBI:57856"/>
        <dbReference type="ChEBI" id="CHEBI:59789"/>
        <dbReference type="ChEBI" id="CHEBI:74483"/>
        <dbReference type="ChEBI" id="CHEBI:82748"/>
        <dbReference type="EC" id="2.1.1.176"/>
    </reaction>
</comment>
<keyword evidence="5" id="KW-0698">rRNA processing</keyword>
<evidence type="ECO:0000256" key="13">
    <source>
        <dbReference type="PROSITE-ProRule" id="PRU01023"/>
    </source>
</evidence>
<dbReference type="Gene3D" id="3.30.70.1170">
    <property type="entry name" value="Sun protein, domain 3"/>
    <property type="match status" value="1"/>
</dbReference>
<feature type="binding site" evidence="13">
    <location>
        <position position="308"/>
    </location>
    <ligand>
        <name>S-adenosyl-L-methionine</name>
        <dbReference type="ChEBI" id="CHEBI:59789"/>
    </ligand>
</feature>
<dbReference type="InterPro" id="IPR004573">
    <property type="entry name" value="rRNA_ssu_MeTfrase_B"/>
</dbReference>
<dbReference type="InterPro" id="IPR054728">
    <property type="entry name" value="RsmB-like_ferredoxin"/>
</dbReference>
<feature type="active site" description="Nucleophile" evidence="13">
    <location>
        <position position="379"/>
    </location>
</feature>
<dbReference type="InterPro" id="IPR006027">
    <property type="entry name" value="NusB_RsmB_TIM44"/>
</dbReference>
<gene>
    <name evidence="15" type="primary">rsmB</name>
    <name evidence="15" type="ORF">INF20_01325</name>
</gene>
<evidence type="ECO:0000313" key="15">
    <source>
        <dbReference type="EMBL" id="MBE5034917.1"/>
    </source>
</evidence>
<sequence>MDINRKTAYLVLMAVETKKQYSNIALNHNIKREKPTSEAFVRELVYGVLENKKLLDYVISKLITGKLKNVRTPDLTILRMGIYQIAKMSSVPEYAAVDESVQLAKKYARGRDKFINGVLRSYIRDRYNITLPDREKELVKYLSVKYSYEEWIIKLWMEEFDAEFTESLLAAGNQTPPLTIRTNTGKISRDELIAELKKEGFEAEKCSLAEKGIKVIGEGLLETEAYKKGKFSVQDEASQVAVQLLDPRPGELVIDVCAAPGGKTLASAERMDGHGTVMAQDIYAGKTDIIEREAKRLGLLNIKTKTWDATRLRQELCGKADKVIVDAPCSGLGVVRRKPEIKYKKNNEQMASLPVKQLAILETAANYLVDGGLLMYSTCTVNHYENRRVAEDFVRRNPEFKIEDRIQLLPNVNGTDGFYICLMRKEAKKK</sequence>
<proteinExistence type="inferred from homology"/>
<dbReference type="PANTHER" id="PTHR22807">
    <property type="entry name" value="NOP2 YEAST -RELATED NOL1/NOP2/FMU SUN DOMAIN-CONTAINING"/>
    <property type="match status" value="1"/>
</dbReference>
<dbReference type="SUPFAM" id="SSF48013">
    <property type="entry name" value="NusB-like"/>
    <property type="match status" value="1"/>
</dbReference>
<dbReference type="PANTHER" id="PTHR22807:SF53">
    <property type="entry name" value="RIBOSOMAL RNA SMALL SUBUNIT METHYLTRANSFERASE B-RELATED"/>
    <property type="match status" value="1"/>
</dbReference>
<dbReference type="InterPro" id="IPR029063">
    <property type="entry name" value="SAM-dependent_MTases_sf"/>
</dbReference>
<dbReference type="GO" id="GO:0008168">
    <property type="term" value="F:methyltransferase activity"/>
    <property type="evidence" value="ECO:0007669"/>
    <property type="project" value="UniProtKB-KW"/>
</dbReference>
<dbReference type="SUPFAM" id="SSF53335">
    <property type="entry name" value="S-adenosyl-L-methionine-dependent methyltransferases"/>
    <property type="match status" value="1"/>
</dbReference>
<evidence type="ECO:0000256" key="1">
    <source>
        <dbReference type="ARBA" id="ARBA00002724"/>
    </source>
</evidence>
<dbReference type="Pfam" id="PF01029">
    <property type="entry name" value="NusB"/>
    <property type="match status" value="1"/>
</dbReference>
<keyword evidence="7 13" id="KW-0808">Transferase</keyword>
<keyword evidence="16" id="KW-1185">Reference proteome</keyword>
<comment type="function">
    <text evidence="1">Specifically methylates the cytosine at position 967 (m5C967) of 16S rRNA.</text>
</comment>
<dbReference type="RefSeq" id="WP_226384579.1">
    <property type="nucleotide sequence ID" value="NZ_JADCKA010000001.1"/>
</dbReference>
<dbReference type="Pfam" id="PF22458">
    <property type="entry name" value="RsmF-B_ferredox"/>
    <property type="match status" value="1"/>
</dbReference>